<dbReference type="InterPro" id="IPR035076">
    <property type="entry name" value="Toxin/TOLIP"/>
</dbReference>
<dbReference type="SUPFAM" id="SSF57302">
    <property type="entry name" value="Snake toxin-like"/>
    <property type="match status" value="1"/>
</dbReference>
<accession>L8IHN5</accession>
<dbReference type="Pfam" id="PF00087">
    <property type="entry name" value="Toxin_TOLIP"/>
    <property type="match status" value="1"/>
</dbReference>
<dbReference type="PANTHER" id="PTHR15049:SF1">
    <property type="entry name" value="LYMPHOCYTE ANTIGEN 6K"/>
    <property type="match status" value="1"/>
</dbReference>
<dbReference type="Gene3D" id="2.10.60.10">
    <property type="entry name" value="CD59"/>
    <property type="match status" value="1"/>
</dbReference>
<dbReference type="GO" id="GO:0007339">
    <property type="term" value="P:binding of sperm to zona pellucida"/>
    <property type="evidence" value="ECO:0007669"/>
    <property type="project" value="TreeGrafter"/>
</dbReference>
<reference evidence="4 5" key="1">
    <citation type="journal article" date="2012" name="Nat. Genet.">
        <title>The yak genome and adaptation to life at high altitude.</title>
        <authorList>
            <person name="Qiu Q."/>
            <person name="Zhang G."/>
            <person name="Ma T."/>
            <person name="Qian W."/>
            <person name="Wang J."/>
            <person name="Ye Z."/>
            <person name="Cao C."/>
            <person name="Hu Q."/>
            <person name="Kim J."/>
            <person name="Larkin D.M."/>
            <person name="Auvil L."/>
            <person name="Capitanu B."/>
            <person name="Ma J."/>
            <person name="Lewin H.A."/>
            <person name="Qian X."/>
            <person name="Lang Y."/>
            <person name="Zhou R."/>
            <person name="Wang L."/>
            <person name="Wang K."/>
            <person name="Xia J."/>
            <person name="Liao S."/>
            <person name="Pan S."/>
            <person name="Lu X."/>
            <person name="Hou H."/>
            <person name="Wang Y."/>
            <person name="Zang X."/>
            <person name="Yin Y."/>
            <person name="Ma H."/>
            <person name="Zhang J."/>
            <person name="Wang Z."/>
            <person name="Zhang Y."/>
            <person name="Zhang D."/>
            <person name="Yonezawa T."/>
            <person name="Hasegawa M."/>
            <person name="Zhong Y."/>
            <person name="Liu W."/>
            <person name="Zhang Y."/>
            <person name="Huang Z."/>
            <person name="Zhang S."/>
            <person name="Long R."/>
            <person name="Yang H."/>
            <person name="Wang J."/>
            <person name="Lenstra J.A."/>
            <person name="Cooper D.N."/>
            <person name="Wu Y."/>
            <person name="Wang J."/>
            <person name="Shi P."/>
            <person name="Wang J."/>
            <person name="Liu J."/>
        </authorList>
    </citation>
    <scope>NUCLEOTIDE SEQUENCE [LARGE SCALE GENOMIC DNA]</scope>
    <source>
        <strain evidence="5">yakQH1</strain>
    </source>
</reference>
<evidence type="ECO:0000313" key="4">
    <source>
        <dbReference type="EMBL" id="ELR55049.1"/>
    </source>
</evidence>
<sequence length="174" mass="18956">DQASLEMITLLALLLVLGLPQVESNLTVSGRQEEGEDGRCCSDGNAVLRCHVCEKENSFECQGPENCDNGSTYCISAAVRVFPRFFLISKQCALNCGMNEAFSQMARSFVLVKPTPFLYLACCTSSLCNIQKPIIRENTEDAYLKFIKGQGRGSSSGLMPFLTLASALLGLRLP</sequence>
<evidence type="ECO:0000313" key="5">
    <source>
        <dbReference type="Proteomes" id="UP000011080"/>
    </source>
</evidence>
<keyword evidence="1 2" id="KW-0732">Signal</keyword>
<dbReference type="GO" id="GO:0001669">
    <property type="term" value="C:acrosomal vesicle"/>
    <property type="evidence" value="ECO:0007669"/>
    <property type="project" value="TreeGrafter"/>
</dbReference>
<dbReference type="AlphaFoldDB" id="L8IHN5"/>
<dbReference type="CDD" id="cd23550">
    <property type="entry name" value="TFP_LU_ECD_Ly6K"/>
    <property type="match status" value="1"/>
</dbReference>
<name>L8IHN5_9CETA</name>
<proteinExistence type="predicted"/>
<feature type="non-terminal residue" evidence="4">
    <location>
        <position position="1"/>
    </location>
</feature>
<protein>
    <submittedName>
        <fullName evidence="4">Lymphocyte antigen 6K</fullName>
    </submittedName>
</protein>
<evidence type="ECO:0000256" key="2">
    <source>
        <dbReference type="SAM" id="SignalP"/>
    </source>
</evidence>
<dbReference type="InterPro" id="IPR052874">
    <property type="entry name" value="Sperm-ZP_regulatory"/>
</dbReference>
<dbReference type="PROSITE" id="PS00983">
    <property type="entry name" value="LY6_UPAR"/>
    <property type="match status" value="1"/>
</dbReference>
<feature type="chain" id="PRO_5003992248" evidence="2">
    <location>
        <begin position="25"/>
        <end position="174"/>
    </location>
</feature>
<feature type="domain" description="Snake toxin/toxin-like" evidence="3">
    <location>
        <begin position="48"/>
        <end position="129"/>
    </location>
</feature>
<feature type="signal peptide" evidence="2">
    <location>
        <begin position="1"/>
        <end position="24"/>
    </location>
</feature>
<dbReference type="Proteomes" id="UP000011080">
    <property type="component" value="Unassembled WGS sequence"/>
</dbReference>
<dbReference type="InterPro" id="IPR045860">
    <property type="entry name" value="Snake_toxin-like_sf"/>
</dbReference>
<organism evidence="4 5">
    <name type="scientific">Bos mutus</name>
    <name type="common">wild yak</name>
    <dbReference type="NCBI Taxonomy" id="72004"/>
    <lineage>
        <taxon>Eukaryota</taxon>
        <taxon>Metazoa</taxon>
        <taxon>Chordata</taxon>
        <taxon>Craniata</taxon>
        <taxon>Vertebrata</taxon>
        <taxon>Euteleostomi</taxon>
        <taxon>Mammalia</taxon>
        <taxon>Eutheria</taxon>
        <taxon>Laurasiatheria</taxon>
        <taxon>Artiodactyla</taxon>
        <taxon>Ruminantia</taxon>
        <taxon>Pecora</taxon>
        <taxon>Bovidae</taxon>
        <taxon>Bovinae</taxon>
        <taxon>Bos</taxon>
    </lineage>
</organism>
<evidence type="ECO:0000259" key="3">
    <source>
        <dbReference type="Pfam" id="PF00087"/>
    </source>
</evidence>
<dbReference type="EMBL" id="JH881311">
    <property type="protein sequence ID" value="ELR55049.1"/>
    <property type="molecule type" value="Genomic_DNA"/>
</dbReference>
<gene>
    <name evidence="4" type="ORF">M91_10392</name>
</gene>
<dbReference type="InterPro" id="IPR018363">
    <property type="entry name" value="CD59_antigen_CS"/>
</dbReference>
<dbReference type="PANTHER" id="PTHR15049">
    <property type="entry name" value="GLYCOSYL-PHOSPHATIDYLINOSITOL-ANCHORED MOLECULE-LIKE PROTEIN-RELATED"/>
    <property type="match status" value="1"/>
</dbReference>
<evidence type="ECO:0000256" key="1">
    <source>
        <dbReference type="ARBA" id="ARBA00022729"/>
    </source>
</evidence>